<sequence length="119" mass="13251">MVQDVWVAEAKRFADTTVRGSSGVSRCPTPAGCWRISQKIQDNLEIEMKNPYTTDMAVCFPGTWTIGTLYTILVPLNFDGTPKVGGELIECGYCYKIHKECRVEVPENGKLVAIVIRSH</sequence>
<evidence type="ECO:0000313" key="2">
    <source>
        <dbReference type="Proteomes" id="UP000663671"/>
    </source>
</evidence>
<gene>
    <name evidence="1" type="ORF">I7I51_05093</name>
</gene>
<reference evidence="1" key="1">
    <citation type="submission" date="2021-01" db="EMBL/GenBank/DDBJ databases">
        <title>Chromosome-level genome assembly of a human fungal pathogen reveals clustering of transcriptionally co-regulated genes.</title>
        <authorList>
            <person name="Voorhies M."/>
            <person name="Cohen S."/>
            <person name="Shea T.P."/>
            <person name="Petrus S."/>
            <person name="Munoz J.F."/>
            <person name="Poplawski S."/>
            <person name="Goldman W.E."/>
            <person name="Michael T."/>
            <person name="Cuomo C.A."/>
            <person name="Sil A."/>
            <person name="Beyhan S."/>
        </authorList>
    </citation>
    <scope>NUCLEOTIDE SEQUENCE</scope>
    <source>
        <strain evidence="1">WU24</strain>
    </source>
</reference>
<organism evidence="1 2">
    <name type="scientific">Ajellomyces capsulatus</name>
    <name type="common">Darling's disease fungus</name>
    <name type="synonym">Histoplasma capsulatum</name>
    <dbReference type="NCBI Taxonomy" id="5037"/>
    <lineage>
        <taxon>Eukaryota</taxon>
        <taxon>Fungi</taxon>
        <taxon>Dikarya</taxon>
        <taxon>Ascomycota</taxon>
        <taxon>Pezizomycotina</taxon>
        <taxon>Eurotiomycetes</taxon>
        <taxon>Eurotiomycetidae</taxon>
        <taxon>Onygenales</taxon>
        <taxon>Ajellomycetaceae</taxon>
        <taxon>Histoplasma</taxon>
    </lineage>
</organism>
<dbReference type="VEuPathDB" id="FungiDB:I7I51_05093"/>
<protein>
    <submittedName>
        <fullName evidence="1">Uncharacterized protein</fullName>
    </submittedName>
</protein>
<accession>A0A8A1M1F6</accession>
<name>A0A8A1M1F6_AJECA</name>
<dbReference type="AlphaFoldDB" id="A0A8A1M1F6"/>
<proteinExistence type="predicted"/>
<dbReference type="EMBL" id="CP069110">
    <property type="protein sequence ID" value="QSS60296.1"/>
    <property type="molecule type" value="Genomic_DNA"/>
</dbReference>
<evidence type="ECO:0000313" key="1">
    <source>
        <dbReference type="EMBL" id="QSS60296.1"/>
    </source>
</evidence>
<dbReference type="Proteomes" id="UP000663671">
    <property type="component" value="Chromosome 4"/>
</dbReference>